<keyword evidence="2" id="KW-1185">Reference proteome</keyword>
<comment type="caution">
    <text evidence="1">The sequence shown here is derived from an EMBL/GenBank/DDBJ whole genome shotgun (WGS) entry which is preliminary data.</text>
</comment>
<evidence type="ECO:0000313" key="2">
    <source>
        <dbReference type="Proteomes" id="UP001054945"/>
    </source>
</evidence>
<accession>A0AAV4SUS6</accession>
<dbReference type="Proteomes" id="UP001054945">
    <property type="component" value="Unassembled WGS sequence"/>
</dbReference>
<organism evidence="1 2">
    <name type="scientific">Caerostris extrusa</name>
    <name type="common">Bark spider</name>
    <name type="synonym">Caerostris bankana</name>
    <dbReference type="NCBI Taxonomy" id="172846"/>
    <lineage>
        <taxon>Eukaryota</taxon>
        <taxon>Metazoa</taxon>
        <taxon>Ecdysozoa</taxon>
        <taxon>Arthropoda</taxon>
        <taxon>Chelicerata</taxon>
        <taxon>Arachnida</taxon>
        <taxon>Araneae</taxon>
        <taxon>Araneomorphae</taxon>
        <taxon>Entelegynae</taxon>
        <taxon>Araneoidea</taxon>
        <taxon>Araneidae</taxon>
        <taxon>Caerostris</taxon>
    </lineage>
</organism>
<dbReference type="EMBL" id="BPLR01010020">
    <property type="protein sequence ID" value="GIY36212.1"/>
    <property type="molecule type" value="Genomic_DNA"/>
</dbReference>
<evidence type="ECO:0000313" key="1">
    <source>
        <dbReference type="EMBL" id="GIY36212.1"/>
    </source>
</evidence>
<protein>
    <submittedName>
        <fullName evidence="1">Uncharacterized protein</fullName>
    </submittedName>
</protein>
<reference evidence="1 2" key="1">
    <citation type="submission" date="2021-06" db="EMBL/GenBank/DDBJ databases">
        <title>Caerostris extrusa draft genome.</title>
        <authorList>
            <person name="Kono N."/>
            <person name="Arakawa K."/>
        </authorList>
    </citation>
    <scope>NUCLEOTIDE SEQUENCE [LARGE SCALE GENOMIC DNA]</scope>
</reference>
<sequence>MSTCKLTIGDMDDSIRLDGKGTTRSPPFIPREFSVATGLKFFILEQISEKAKRVIWYWHIRGAFWGQKISNFIVIEFNMRRDPLKVDFVLLRKGLELKQWFYR</sequence>
<name>A0AAV4SUS6_CAEEX</name>
<proteinExistence type="predicted"/>
<dbReference type="AlphaFoldDB" id="A0AAV4SUS6"/>
<gene>
    <name evidence="1" type="ORF">CEXT_486551</name>
</gene>